<dbReference type="Proteomes" id="UP000034764">
    <property type="component" value="Unassembled WGS sequence"/>
</dbReference>
<proteinExistence type="predicted"/>
<sequence>MSNERTFPESLNNHVLGSQDGLAGSIAINTYSLAIRDYMRGERDAGLMEKLSEAQRFLRIILPRDVLKARKNVLGRINGHKIAIRACHIRDYGHRSKWAYLYTESDLEKLKEYDRRCKASLAVVSKILRGRTAVSSLEVEATQSLFNDLHDVFWSMHLAERHRPDIE</sequence>
<name>A0A0G0PF98_9BACT</name>
<protein>
    <submittedName>
        <fullName evidence="1">Uncharacterized protein</fullName>
    </submittedName>
</protein>
<dbReference type="AlphaFoldDB" id="A0A0G0PF98"/>
<evidence type="ECO:0000313" key="1">
    <source>
        <dbReference type="EMBL" id="KKR23856.1"/>
    </source>
</evidence>
<dbReference type="EMBL" id="LBXD01000005">
    <property type="protein sequence ID" value="KKR23856.1"/>
    <property type="molecule type" value="Genomic_DNA"/>
</dbReference>
<comment type="caution">
    <text evidence="1">The sequence shown here is derived from an EMBL/GenBank/DDBJ whole genome shotgun (WGS) entry which is preliminary data.</text>
</comment>
<reference evidence="1 2" key="1">
    <citation type="journal article" date="2015" name="Nature">
        <title>rRNA introns, odd ribosomes, and small enigmatic genomes across a large radiation of phyla.</title>
        <authorList>
            <person name="Brown C.T."/>
            <person name="Hug L.A."/>
            <person name="Thomas B.C."/>
            <person name="Sharon I."/>
            <person name="Castelle C.J."/>
            <person name="Singh A."/>
            <person name="Wilkins M.J."/>
            <person name="Williams K.H."/>
            <person name="Banfield J.F."/>
        </authorList>
    </citation>
    <scope>NUCLEOTIDE SEQUENCE [LARGE SCALE GENOMIC DNA]</scope>
</reference>
<evidence type="ECO:0000313" key="2">
    <source>
        <dbReference type="Proteomes" id="UP000034764"/>
    </source>
</evidence>
<accession>A0A0G0PF98</accession>
<gene>
    <name evidence="1" type="ORF">UT53_C0005G0002</name>
</gene>
<organism evidence="1 2">
    <name type="scientific">Candidatus Yanofskybacteria bacterium GW2011_GWD2_39_48</name>
    <dbReference type="NCBI Taxonomy" id="1619031"/>
    <lineage>
        <taxon>Bacteria</taxon>
        <taxon>Candidatus Yanofskyibacteriota</taxon>
    </lineage>
</organism>